<evidence type="ECO:0000313" key="3">
    <source>
        <dbReference type="EMBL" id="OQR80715.1"/>
    </source>
</evidence>
<feature type="signal peptide" evidence="2">
    <location>
        <begin position="1"/>
        <end position="17"/>
    </location>
</feature>
<dbReference type="EMBL" id="JNBR01002878">
    <property type="protein sequence ID" value="OQR80715.1"/>
    <property type="molecule type" value="Genomic_DNA"/>
</dbReference>
<reference evidence="3 4" key="1">
    <citation type="journal article" date="2014" name="Genome Biol. Evol.">
        <title>The secreted proteins of Achlya hypogyna and Thraustotheca clavata identify the ancestral oomycete secretome and reveal gene acquisitions by horizontal gene transfer.</title>
        <authorList>
            <person name="Misner I."/>
            <person name="Blouin N."/>
            <person name="Leonard G."/>
            <person name="Richards T.A."/>
            <person name="Lane C.E."/>
        </authorList>
    </citation>
    <scope>NUCLEOTIDE SEQUENCE [LARGE SCALE GENOMIC DNA]</scope>
    <source>
        <strain evidence="3 4">ATCC 48635</strain>
    </source>
</reference>
<keyword evidence="2" id="KW-0732">Signal</keyword>
<evidence type="ECO:0000256" key="2">
    <source>
        <dbReference type="SAM" id="SignalP"/>
    </source>
</evidence>
<comment type="caution">
    <text evidence="3">The sequence shown here is derived from an EMBL/GenBank/DDBJ whole genome shotgun (WGS) entry which is preliminary data.</text>
</comment>
<evidence type="ECO:0000256" key="1">
    <source>
        <dbReference type="SAM" id="MobiDB-lite"/>
    </source>
</evidence>
<evidence type="ECO:0008006" key="5">
    <source>
        <dbReference type="Google" id="ProtNLM"/>
    </source>
</evidence>
<organism evidence="3 4">
    <name type="scientific">Achlya hypogyna</name>
    <name type="common">Oomycete</name>
    <name type="synonym">Protoachlya hypogyna</name>
    <dbReference type="NCBI Taxonomy" id="1202772"/>
    <lineage>
        <taxon>Eukaryota</taxon>
        <taxon>Sar</taxon>
        <taxon>Stramenopiles</taxon>
        <taxon>Oomycota</taxon>
        <taxon>Saprolegniomycetes</taxon>
        <taxon>Saprolegniales</taxon>
        <taxon>Achlyaceae</taxon>
        <taxon>Achlya</taxon>
    </lineage>
</organism>
<feature type="region of interest" description="Disordered" evidence="1">
    <location>
        <begin position="148"/>
        <end position="179"/>
    </location>
</feature>
<name>A0A1V9Y4S1_ACHHY</name>
<accession>A0A1V9Y4S1</accession>
<protein>
    <recommendedName>
        <fullName evidence="5">Secreted protein</fullName>
    </recommendedName>
</protein>
<dbReference type="Proteomes" id="UP000243579">
    <property type="component" value="Unassembled WGS sequence"/>
</dbReference>
<sequence length="179" mass="20619">MRCVYAGLLVLWMLVVALSIEAGKPIDYDALEQQWEKGDMDEELLSEEALAVKQKRVAKEELEKSEMVFVTLHAASVTEFAEAHPDADKPLSELCAHWKQMLRNGGLDVTFYELEETKVLAGLQKGSRVKELQAFLFEQPQVAEIQWNQETMYPPSSQKAQKKPRRKRPKKMVDERREL</sequence>
<dbReference type="OrthoDB" id="75833at2759"/>
<evidence type="ECO:0000313" key="4">
    <source>
        <dbReference type="Proteomes" id="UP000243579"/>
    </source>
</evidence>
<dbReference type="Gene3D" id="3.30.70.260">
    <property type="match status" value="1"/>
</dbReference>
<gene>
    <name evidence="3" type="ORF">ACHHYP_17260</name>
</gene>
<feature type="chain" id="PRO_5013320393" description="Secreted protein" evidence="2">
    <location>
        <begin position="18"/>
        <end position="179"/>
    </location>
</feature>
<dbReference type="InterPro" id="IPR019330">
    <property type="entry name" value="MESD"/>
</dbReference>
<dbReference type="AlphaFoldDB" id="A0A1V9Y4S1"/>
<keyword evidence="4" id="KW-1185">Reference proteome</keyword>
<feature type="compositionally biased region" description="Polar residues" evidence="1">
    <location>
        <begin position="148"/>
        <end position="159"/>
    </location>
</feature>
<dbReference type="Pfam" id="PF10185">
    <property type="entry name" value="Mesd"/>
    <property type="match status" value="1"/>
</dbReference>
<feature type="compositionally biased region" description="Basic residues" evidence="1">
    <location>
        <begin position="160"/>
        <end position="170"/>
    </location>
</feature>
<proteinExistence type="predicted"/>
<dbReference type="GO" id="GO:0006457">
    <property type="term" value="P:protein folding"/>
    <property type="evidence" value="ECO:0007669"/>
    <property type="project" value="InterPro"/>
</dbReference>